<evidence type="ECO:0000313" key="2">
    <source>
        <dbReference type="EMBL" id="GHF97787.1"/>
    </source>
</evidence>
<reference evidence="2" key="1">
    <citation type="journal article" date="2014" name="Int. J. Syst. Evol. Microbiol.">
        <title>Complete genome sequence of Corynebacterium casei LMG S-19264T (=DSM 44701T), isolated from a smear-ripened cheese.</title>
        <authorList>
            <consortium name="US DOE Joint Genome Institute (JGI-PGF)"/>
            <person name="Walter F."/>
            <person name="Albersmeier A."/>
            <person name="Kalinowski J."/>
            <person name="Ruckert C."/>
        </authorList>
    </citation>
    <scope>NUCLEOTIDE SEQUENCE</scope>
    <source>
        <strain evidence="2">KCTC 42731</strain>
    </source>
</reference>
<dbReference type="InterPro" id="IPR016181">
    <property type="entry name" value="Acyl_CoA_acyltransferase"/>
</dbReference>
<dbReference type="Gene3D" id="3.40.630.30">
    <property type="match status" value="1"/>
</dbReference>
<feature type="domain" description="N-acetyltransferase" evidence="1">
    <location>
        <begin position="17"/>
        <end position="182"/>
    </location>
</feature>
<gene>
    <name evidence="2" type="ORF">GCM10017161_27540</name>
</gene>
<accession>A0A919ELU1</accession>
<dbReference type="Pfam" id="PF13302">
    <property type="entry name" value="Acetyltransf_3"/>
    <property type="match status" value="1"/>
</dbReference>
<dbReference type="PANTHER" id="PTHR43792">
    <property type="entry name" value="GNAT FAMILY, PUTATIVE (AFU_ORTHOLOGUE AFUA_3G00765)-RELATED-RELATED"/>
    <property type="match status" value="1"/>
</dbReference>
<dbReference type="InterPro" id="IPR051531">
    <property type="entry name" value="N-acetyltransferase"/>
</dbReference>
<evidence type="ECO:0000313" key="3">
    <source>
        <dbReference type="Proteomes" id="UP000623842"/>
    </source>
</evidence>
<sequence length="183" mass="21029">MKIDLINQKRTIHTERFTITSLDADDWPLFFDLQNNSELMHFIRPVQPEHELRAKFLVNIGPWTGNPDHWHTHKIVCKETGNALGTIGFKVQCANSMRFELGYILYADFQGQGVITEAGQALVEFLFNTLNVHKVVAICMAENIGSWKVMEKLGMEREAHLKQHTLHNDKWSDDLIYGLINPA</sequence>
<organism evidence="2 3">
    <name type="scientific">Thalassotalea marina</name>
    <dbReference type="NCBI Taxonomy" id="1673741"/>
    <lineage>
        <taxon>Bacteria</taxon>
        <taxon>Pseudomonadati</taxon>
        <taxon>Pseudomonadota</taxon>
        <taxon>Gammaproteobacteria</taxon>
        <taxon>Alteromonadales</taxon>
        <taxon>Colwelliaceae</taxon>
        <taxon>Thalassotalea</taxon>
    </lineage>
</organism>
<dbReference type="SUPFAM" id="SSF55729">
    <property type="entry name" value="Acyl-CoA N-acyltransferases (Nat)"/>
    <property type="match status" value="1"/>
</dbReference>
<dbReference type="EMBL" id="BNCK01000006">
    <property type="protein sequence ID" value="GHF97787.1"/>
    <property type="molecule type" value="Genomic_DNA"/>
</dbReference>
<proteinExistence type="predicted"/>
<dbReference type="Proteomes" id="UP000623842">
    <property type="component" value="Unassembled WGS sequence"/>
</dbReference>
<dbReference type="AlphaFoldDB" id="A0A919ELU1"/>
<dbReference type="PROSITE" id="PS51186">
    <property type="entry name" value="GNAT"/>
    <property type="match status" value="1"/>
</dbReference>
<dbReference type="PANTHER" id="PTHR43792:SF1">
    <property type="entry name" value="N-ACETYLTRANSFERASE DOMAIN-CONTAINING PROTEIN"/>
    <property type="match status" value="1"/>
</dbReference>
<keyword evidence="3" id="KW-1185">Reference proteome</keyword>
<dbReference type="InterPro" id="IPR000182">
    <property type="entry name" value="GNAT_dom"/>
</dbReference>
<reference evidence="2" key="2">
    <citation type="submission" date="2020-09" db="EMBL/GenBank/DDBJ databases">
        <authorList>
            <person name="Sun Q."/>
            <person name="Kim S."/>
        </authorList>
    </citation>
    <scope>NUCLEOTIDE SEQUENCE</scope>
    <source>
        <strain evidence="2">KCTC 42731</strain>
    </source>
</reference>
<name>A0A919ELU1_9GAMM</name>
<protein>
    <submittedName>
        <fullName evidence="2">N-acetyltransferase</fullName>
    </submittedName>
</protein>
<evidence type="ECO:0000259" key="1">
    <source>
        <dbReference type="PROSITE" id="PS51186"/>
    </source>
</evidence>
<dbReference type="GO" id="GO:0016747">
    <property type="term" value="F:acyltransferase activity, transferring groups other than amino-acyl groups"/>
    <property type="evidence" value="ECO:0007669"/>
    <property type="project" value="InterPro"/>
</dbReference>
<comment type="caution">
    <text evidence="2">The sequence shown here is derived from an EMBL/GenBank/DDBJ whole genome shotgun (WGS) entry which is preliminary data.</text>
</comment>
<dbReference type="RefSeq" id="WP_189771685.1">
    <property type="nucleotide sequence ID" value="NZ_BNCK01000006.1"/>
</dbReference>